<proteinExistence type="predicted"/>
<protein>
    <submittedName>
        <fullName evidence="3">Putative glyoxalase</fullName>
    </submittedName>
</protein>
<organism evidence="3">
    <name type="scientific">Sphingomonas sp. KSM1</name>
    <dbReference type="NCBI Taxonomy" id="1228049"/>
    <lineage>
        <taxon>Bacteria</taxon>
        <taxon>Pseudomonadati</taxon>
        <taxon>Pseudomonadota</taxon>
        <taxon>Alphaproteobacteria</taxon>
        <taxon>Sphingomonadales</taxon>
        <taxon>Sphingomonadaceae</taxon>
        <taxon>Sphingomonas</taxon>
    </lineage>
</organism>
<dbReference type="PANTHER" id="PTHR43048:SF3">
    <property type="entry name" value="METHYLMALONYL-COA EPIMERASE, MITOCHONDRIAL"/>
    <property type="match status" value="1"/>
</dbReference>
<dbReference type="GO" id="GO:0004493">
    <property type="term" value="F:methylmalonyl-CoA epimerase activity"/>
    <property type="evidence" value="ECO:0007669"/>
    <property type="project" value="TreeGrafter"/>
</dbReference>
<dbReference type="SUPFAM" id="SSF54593">
    <property type="entry name" value="Glyoxalase/Bleomycin resistance protein/Dihydroxybiphenyl dioxygenase"/>
    <property type="match status" value="1"/>
</dbReference>
<evidence type="ECO:0000256" key="1">
    <source>
        <dbReference type="ARBA" id="ARBA00022723"/>
    </source>
</evidence>
<accession>M1VQK4</accession>
<dbReference type="Gene3D" id="3.10.180.10">
    <property type="entry name" value="2,3-Dihydroxybiphenyl 1,2-Dioxygenase, domain 1"/>
    <property type="match status" value="1"/>
</dbReference>
<dbReference type="InterPro" id="IPR037523">
    <property type="entry name" value="VOC_core"/>
</dbReference>
<feature type="domain" description="VOC" evidence="2">
    <location>
        <begin position="3"/>
        <end position="149"/>
    </location>
</feature>
<reference evidence="3" key="1">
    <citation type="journal article" date="2013" name="Appl. Environ. Microbiol.">
        <title>Bacterial Cytochrome P450 System Catabolizing the Fusarium Toxin Deoxynivalenol.</title>
        <authorList>
            <person name="Ito M."/>
            <person name="Sato I."/>
            <person name="Ishizaka M."/>
            <person name="Yoshida S."/>
            <person name="Koitabashi M."/>
            <person name="Yoshida S."/>
            <person name="Tsushima S."/>
        </authorList>
    </citation>
    <scope>NUCLEOTIDE SEQUENCE</scope>
    <source>
        <strain evidence="3">KSM1</strain>
    </source>
</reference>
<name>M1VQK4_9SPHN</name>
<sequence length="156" mass="17244">MISFSHIGICVSDIPTSVRFYCNVLEFQKGKLFTSEDTGGSELSSLLGFDGDLEFQCHFVCKDMLLLELLQFTIPNPVGTATARPMNKLGFTHLTFRVDEIDSIAAKVIEYGGTVLGATRTKRLSPGGYNEDVMFCLDPDGTRMELLTLSDNVKFN</sequence>
<dbReference type="GO" id="GO:0046872">
    <property type="term" value="F:metal ion binding"/>
    <property type="evidence" value="ECO:0007669"/>
    <property type="project" value="UniProtKB-KW"/>
</dbReference>
<keyword evidence="1" id="KW-0479">Metal-binding</keyword>
<dbReference type="EMBL" id="AB744215">
    <property type="protein sequence ID" value="BAM93323.1"/>
    <property type="molecule type" value="Genomic_DNA"/>
</dbReference>
<evidence type="ECO:0000313" key="3">
    <source>
        <dbReference type="EMBL" id="BAM93323.1"/>
    </source>
</evidence>
<dbReference type="PANTHER" id="PTHR43048">
    <property type="entry name" value="METHYLMALONYL-COA EPIMERASE"/>
    <property type="match status" value="1"/>
</dbReference>
<dbReference type="PROSITE" id="PS51819">
    <property type="entry name" value="VOC"/>
    <property type="match status" value="1"/>
</dbReference>
<dbReference type="InterPro" id="IPR004360">
    <property type="entry name" value="Glyas_Fos-R_dOase_dom"/>
</dbReference>
<dbReference type="InterPro" id="IPR029068">
    <property type="entry name" value="Glyas_Bleomycin-R_OHBP_Dase"/>
</dbReference>
<dbReference type="InterPro" id="IPR051785">
    <property type="entry name" value="MMCE/EMCE_epimerase"/>
</dbReference>
<dbReference type="AlphaFoldDB" id="M1VQK4"/>
<dbReference type="Pfam" id="PF00903">
    <property type="entry name" value="Glyoxalase"/>
    <property type="match status" value="1"/>
</dbReference>
<dbReference type="GO" id="GO:0046491">
    <property type="term" value="P:L-methylmalonyl-CoA metabolic process"/>
    <property type="evidence" value="ECO:0007669"/>
    <property type="project" value="TreeGrafter"/>
</dbReference>
<evidence type="ECO:0000259" key="2">
    <source>
        <dbReference type="PROSITE" id="PS51819"/>
    </source>
</evidence>